<dbReference type="PANTHER" id="PTHR39087">
    <property type="entry name" value="UPF0104 MEMBRANE PROTEIN MJ1595"/>
    <property type="match status" value="1"/>
</dbReference>
<feature type="transmembrane region" description="Helical" evidence="6">
    <location>
        <begin position="28"/>
        <end position="46"/>
    </location>
</feature>
<feature type="transmembrane region" description="Helical" evidence="6">
    <location>
        <begin position="279"/>
        <end position="299"/>
    </location>
</feature>
<dbReference type="PANTHER" id="PTHR39087:SF2">
    <property type="entry name" value="UPF0104 MEMBRANE PROTEIN MJ1595"/>
    <property type="match status" value="1"/>
</dbReference>
<name>A0A7S8IDJ3_9CHLR</name>
<evidence type="ECO:0000256" key="6">
    <source>
        <dbReference type="SAM" id="Phobius"/>
    </source>
</evidence>
<evidence type="ECO:0000256" key="4">
    <source>
        <dbReference type="ARBA" id="ARBA00022989"/>
    </source>
</evidence>
<comment type="subcellular location">
    <subcellularLocation>
        <location evidence="1">Cell membrane</location>
        <topology evidence="1">Multi-pass membrane protein</topology>
    </subcellularLocation>
</comment>
<dbReference type="EMBL" id="CP062983">
    <property type="protein sequence ID" value="QPC80863.1"/>
    <property type="molecule type" value="Genomic_DNA"/>
</dbReference>
<evidence type="ECO:0000256" key="3">
    <source>
        <dbReference type="ARBA" id="ARBA00022692"/>
    </source>
</evidence>
<feature type="transmembrane region" description="Helical" evidence="6">
    <location>
        <begin position="66"/>
        <end position="85"/>
    </location>
</feature>
<dbReference type="NCBIfam" id="TIGR00374">
    <property type="entry name" value="flippase-like domain"/>
    <property type="match status" value="1"/>
</dbReference>
<keyword evidence="4 6" id="KW-1133">Transmembrane helix</keyword>
<feature type="transmembrane region" description="Helical" evidence="6">
    <location>
        <begin position="147"/>
        <end position="168"/>
    </location>
</feature>
<gene>
    <name evidence="7" type="ORF">G4Y79_14220</name>
</gene>
<dbReference type="Proteomes" id="UP000594468">
    <property type="component" value="Chromosome"/>
</dbReference>
<dbReference type="RefSeq" id="WP_195168938.1">
    <property type="nucleotide sequence ID" value="NZ_CP062983.1"/>
</dbReference>
<protein>
    <submittedName>
        <fullName evidence="7">Flippase-like domain-containing protein</fullName>
    </submittedName>
</protein>
<evidence type="ECO:0000256" key="1">
    <source>
        <dbReference type="ARBA" id="ARBA00004651"/>
    </source>
</evidence>
<keyword evidence="8" id="KW-1185">Reference proteome</keyword>
<sequence>MNTETNFHRDTSIDTRASDVLRRYRNQIVLGLFIAFAIYVVVLLVADNQLRLETDGILETLARFNWALLVPIVGLQGLVFFFRWVEWHYYLGVIGARDKMALLDSVLIQVAGFVLVVSPGKAGELLKSALVKAKTNVPIARSTPVVLAERVVDGIAVIVILVLTLLLASETLDLGTYNGVDYDQISRAIIYGSAAVLAAGLIVIQIKPLAYFCLNILNKIPLLGRLYEPLVTFYESSREIFALRHVLPMTFVGVWVYIPSLLCLYLILLGFGLEPGWGLLLRSGFIMGVSSAIGALSFVPNGAGVTEISNVGMLLAFVAPQHPELTPVVAAAAALLQSFFHKWFRVLVGLAVAFIFRNRLLAGNLSGALDELDEYEHKETA</sequence>
<evidence type="ECO:0000313" key="7">
    <source>
        <dbReference type="EMBL" id="QPC80863.1"/>
    </source>
</evidence>
<evidence type="ECO:0000313" key="8">
    <source>
        <dbReference type="Proteomes" id="UP000594468"/>
    </source>
</evidence>
<dbReference type="Pfam" id="PF03706">
    <property type="entry name" value="LPG_synthase_TM"/>
    <property type="match status" value="1"/>
</dbReference>
<dbReference type="InterPro" id="IPR022791">
    <property type="entry name" value="L-PG_synthase/AglD"/>
</dbReference>
<feature type="transmembrane region" description="Helical" evidence="6">
    <location>
        <begin position="246"/>
        <end position="273"/>
    </location>
</feature>
<reference evidence="7 8" key="1">
    <citation type="submission" date="2020-02" db="EMBL/GenBank/DDBJ databases">
        <authorList>
            <person name="Zheng R.K."/>
            <person name="Sun C.M."/>
        </authorList>
    </citation>
    <scope>NUCLEOTIDE SEQUENCE [LARGE SCALE GENOMIC DNA]</scope>
    <source>
        <strain evidence="8">rifampicinis</strain>
    </source>
</reference>
<keyword evidence="5 6" id="KW-0472">Membrane</keyword>
<dbReference type="KEGG" id="pmet:G4Y79_14220"/>
<evidence type="ECO:0000256" key="2">
    <source>
        <dbReference type="ARBA" id="ARBA00022475"/>
    </source>
</evidence>
<evidence type="ECO:0000256" key="5">
    <source>
        <dbReference type="ARBA" id="ARBA00023136"/>
    </source>
</evidence>
<keyword evidence="2" id="KW-1003">Cell membrane</keyword>
<dbReference type="GO" id="GO:0005886">
    <property type="term" value="C:plasma membrane"/>
    <property type="evidence" value="ECO:0007669"/>
    <property type="project" value="UniProtKB-SubCell"/>
</dbReference>
<keyword evidence="3 6" id="KW-0812">Transmembrane</keyword>
<accession>A0A7S8IDJ3</accession>
<dbReference type="AlphaFoldDB" id="A0A7S8IDJ3"/>
<proteinExistence type="predicted"/>
<feature type="transmembrane region" description="Helical" evidence="6">
    <location>
        <begin position="188"/>
        <end position="217"/>
    </location>
</feature>
<organism evidence="7 8">
    <name type="scientific">Phototrophicus methaneseepsis</name>
    <dbReference type="NCBI Taxonomy" id="2710758"/>
    <lineage>
        <taxon>Bacteria</taxon>
        <taxon>Bacillati</taxon>
        <taxon>Chloroflexota</taxon>
        <taxon>Candidatus Thermofontia</taxon>
        <taxon>Phototrophicales</taxon>
        <taxon>Phototrophicaceae</taxon>
        <taxon>Phototrophicus</taxon>
    </lineage>
</organism>